<protein>
    <submittedName>
        <fullName evidence="1">Uncharacterized protein</fullName>
    </submittedName>
</protein>
<reference evidence="1 2" key="1">
    <citation type="submission" date="2018-06" db="EMBL/GenBank/DDBJ databases">
        <title>Paenibacillus montanisoli sp. nov., isolated from mountain area soil.</title>
        <authorList>
            <person name="Wu M."/>
        </authorList>
    </citation>
    <scope>NUCLEOTIDE SEQUENCE [LARGE SCALE GENOMIC DNA]</scope>
    <source>
        <strain evidence="1 2">RA17</strain>
    </source>
</reference>
<name>A0A328U6G3_9BACL</name>
<keyword evidence="2" id="KW-1185">Reference proteome</keyword>
<dbReference type="Proteomes" id="UP000249260">
    <property type="component" value="Unassembled WGS sequence"/>
</dbReference>
<dbReference type="EMBL" id="QLUW01000002">
    <property type="protein sequence ID" value="RAP76535.1"/>
    <property type="molecule type" value="Genomic_DNA"/>
</dbReference>
<sequence length="108" mass="12243">MPSEYELNLVFIHDNDDNERLLSEVQLEMSRVLGSGAKWHAYGRKEDELSIIVVEANGLTPLTTEAEVISRLEGKMESDCWDWLSGYQLTVTPKEDAGSCRLKRKVSI</sequence>
<dbReference type="RefSeq" id="WP_112882753.1">
    <property type="nucleotide sequence ID" value="NZ_QLUW01000002.1"/>
</dbReference>
<gene>
    <name evidence="1" type="ORF">DL346_14255</name>
</gene>
<accession>A0A328U6G3</accession>
<proteinExistence type="predicted"/>
<evidence type="ECO:0000313" key="1">
    <source>
        <dbReference type="EMBL" id="RAP76535.1"/>
    </source>
</evidence>
<dbReference type="AlphaFoldDB" id="A0A328U6G3"/>
<organism evidence="1 2">
    <name type="scientific">Paenibacillus montanisoli</name>
    <dbReference type="NCBI Taxonomy" id="2081970"/>
    <lineage>
        <taxon>Bacteria</taxon>
        <taxon>Bacillati</taxon>
        <taxon>Bacillota</taxon>
        <taxon>Bacilli</taxon>
        <taxon>Bacillales</taxon>
        <taxon>Paenibacillaceae</taxon>
        <taxon>Paenibacillus</taxon>
    </lineage>
</organism>
<evidence type="ECO:0000313" key="2">
    <source>
        <dbReference type="Proteomes" id="UP000249260"/>
    </source>
</evidence>
<comment type="caution">
    <text evidence="1">The sequence shown here is derived from an EMBL/GenBank/DDBJ whole genome shotgun (WGS) entry which is preliminary data.</text>
</comment>
<dbReference type="OrthoDB" id="2888644at2"/>